<accession>A0A8S9ZIX0</accession>
<organism evidence="1 2">
    <name type="scientific">Meloidogyne graminicola</name>
    <dbReference type="NCBI Taxonomy" id="189291"/>
    <lineage>
        <taxon>Eukaryota</taxon>
        <taxon>Metazoa</taxon>
        <taxon>Ecdysozoa</taxon>
        <taxon>Nematoda</taxon>
        <taxon>Chromadorea</taxon>
        <taxon>Rhabditida</taxon>
        <taxon>Tylenchina</taxon>
        <taxon>Tylenchomorpha</taxon>
        <taxon>Tylenchoidea</taxon>
        <taxon>Meloidogynidae</taxon>
        <taxon>Meloidogyninae</taxon>
        <taxon>Meloidogyne</taxon>
    </lineage>
</organism>
<dbReference type="EMBL" id="JABEBT010000082">
    <property type="protein sequence ID" value="KAF7633217.1"/>
    <property type="molecule type" value="Genomic_DNA"/>
</dbReference>
<sequence length="90" mass="10784">MFYKKRLLVGIGLLMVFSLSKCDFGYLKNYLNSRQWQELENHFNNYNRHNIPERINKLRWNNFLIDPTQFGLETFKRNIAIGRGDGFRPG</sequence>
<reference evidence="1" key="1">
    <citation type="journal article" date="2020" name="Ecol. Evol.">
        <title>Genome structure and content of the rice root-knot nematode (Meloidogyne graminicola).</title>
        <authorList>
            <person name="Phan N.T."/>
            <person name="Danchin E.G.J."/>
            <person name="Klopp C."/>
            <person name="Perfus-Barbeoch L."/>
            <person name="Kozlowski D.K."/>
            <person name="Koutsovoulos G.D."/>
            <person name="Lopez-Roques C."/>
            <person name="Bouchez O."/>
            <person name="Zahm M."/>
            <person name="Besnard G."/>
            <person name="Bellafiore S."/>
        </authorList>
    </citation>
    <scope>NUCLEOTIDE SEQUENCE</scope>
    <source>
        <strain evidence="1">VN-18</strain>
    </source>
</reference>
<dbReference type="OrthoDB" id="5813366at2759"/>
<keyword evidence="1" id="KW-0527">Neuropeptide</keyword>
<dbReference type="GO" id="GO:0007218">
    <property type="term" value="P:neuropeptide signaling pathway"/>
    <property type="evidence" value="ECO:0007669"/>
    <property type="project" value="UniProtKB-KW"/>
</dbReference>
<gene>
    <name evidence="1" type="ORF">Mgra_00007408</name>
</gene>
<name>A0A8S9ZIX0_9BILA</name>
<keyword evidence="2" id="KW-1185">Reference proteome</keyword>
<dbReference type="AlphaFoldDB" id="A0A8S9ZIX0"/>
<dbReference type="Proteomes" id="UP000605970">
    <property type="component" value="Unassembled WGS sequence"/>
</dbReference>
<comment type="caution">
    <text evidence="1">The sequence shown here is derived from an EMBL/GenBank/DDBJ whole genome shotgun (WGS) entry which is preliminary data.</text>
</comment>
<evidence type="ECO:0000313" key="1">
    <source>
        <dbReference type="EMBL" id="KAF7633217.1"/>
    </source>
</evidence>
<proteinExistence type="predicted"/>
<protein>
    <submittedName>
        <fullName evidence="1">Neuropeptide-like protein 46</fullName>
    </submittedName>
</protein>
<evidence type="ECO:0000313" key="2">
    <source>
        <dbReference type="Proteomes" id="UP000605970"/>
    </source>
</evidence>